<dbReference type="PRINTS" id="PR01036">
    <property type="entry name" value="TCRTETB"/>
</dbReference>
<evidence type="ECO:0000256" key="8">
    <source>
        <dbReference type="SAM" id="Phobius"/>
    </source>
</evidence>
<dbReference type="Gene3D" id="1.20.1250.20">
    <property type="entry name" value="MFS general substrate transporter like domains"/>
    <property type="match status" value="1"/>
</dbReference>
<feature type="transmembrane region" description="Helical" evidence="8">
    <location>
        <begin position="441"/>
        <end position="461"/>
    </location>
</feature>
<sequence>MLPFSIGFRVMLTDMQTMFFALQVIFLGGYVILLGGKENLMAYNESSNKTIIVIVLATTFLFTFSQFLLITAYPTLMQEFSINATQVQWLTTAFLLTTVVFIPMTGYLSDTYSARFLVIFSLVFFVIGTVIALLAPNFIVLIISRVIQAVGAGIMVPLVQTILLGVFPFEKRGFALGLLGLVVNVAPASAPSLSGIIIDIYNWRALFWIMLFLSLAILVLAHGFMRNVTEQRESKLDLFSIILAGIGFSSLIFGMSNISVLGFSHWSVITTIVLGIVMLAFFVRRQLTIDPPLLNLFVFRKKMFAISTILVFVVAMLLLSMETILPMFSQEVLGTSAFLSGFVLVPGTIILSVMSLVAGNLFDKYGGRRIIIFGFLLILLSSMLFSILGADGSPYLIMFYFCIFMMGIGLTMMPLVTLGFNSLQTSEISHASAIGNTVRQFGLAFGVILLTTIISITTNQMDQPYEVATFWGMKYAFIVMSVISLIGGLLSLMLKDEQE</sequence>
<feature type="transmembrane region" description="Helical" evidence="8">
    <location>
        <begin position="205"/>
        <end position="224"/>
    </location>
</feature>
<evidence type="ECO:0000256" key="3">
    <source>
        <dbReference type="ARBA" id="ARBA00022448"/>
    </source>
</evidence>
<evidence type="ECO:0000256" key="7">
    <source>
        <dbReference type="ARBA" id="ARBA00023136"/>
    </source>
</evidence>
<evidence type="ECO:0000259" key="9">
    <source>
        <dbReference type="PROSITE" id="PS50850"/>
    </source>
</evidence>
<feature type="transmembrane region" description="Helical" evidence="8">
    <location>
        <begin position="337"/>
        <end position="358"/>
    </location>
</feature>
<dbReference type="InterPro" id="IPR004638">
    <property type="entry name" value="EmrB-like"/>
</dbReference>
<keyword evidence="11" id="KW-1185">Reference proteome</keyword>
<keyword evidence="6 8" id="KW-1133">Transmembrane helix</keyword>
<evidence type="ECO:0000256" key="1">
    <source>
        <dbReference type="ARBA" id="ARBA00004651"/>
    </source>
</evidence>
<protein>
    <submittedName>
        <fullName evidence="10">EmrB/QacA subfamily drug resistance transporter</fullName>
    </submittedName>
</protein>
<dbReference type="Gene3D" id="1.20.1720.10">
    <property type="entry name" value="Multidrug resistance protein D"/>
    <property type="match status" value="1"/>
</dbReference>
<evidence type="ECO:0000256" key="6">
    <source>
        <dbReference type="ARBA" id="ARBA00022989"/>
    </source>
</evidence>
<keyword evidence="3" id="KW-0813">Transport</keyword>
<name>A0ABS4IKJ4_9BACI</name>
<dbReference type="InterPro" id="IPR011701">
    <property type="entry name" value="MFS"/>
</dbReference>
<keyword evidence="5 8" id="KW-0812">Transmembrane</keyword>
<feature type="transmembrane region" description="Helical" evidence="8">
    <location>
        <begin position="116"/>
        <end position="140"/>
    </location>
</feature>
<feature type="transmembrane region" description="Helical" evidence="8">
    <location>
        <begin position="264"/>
        <end position="283"/>
    </location>
</feature>
<dbReference type="PANTHER" id="PTHR42718">
    <property type="entry name" value="MAJOR FACILITATOR SUPERFAMILY MULTIDRUG TRANSPORTER MFSC"/>
    <property type="match status" value="1"/>
</dbReference>
<evidence type="ECO:0000256" key="2">
    <source>
        <dbReference type="ARBA" id="ARBA00008537"/>
    </source>
</evidence>
<dbReference type="PROSITE" id="PS50850">
    <property type="entry name" value="MFS"/>
    <property type="match status" value="1"/>
</dbReference>
<comment type="subcellular location">
    <subcellularLocation>
        <location evidence="1">Cell membrane</location>
        <topology evidence="1">Multi-pass membrane protein</topology>
    </subcellularLocation>
</comment>
<proteinExistence type="inferred from homology"/>
<feature type="transmembrane region" description="Helical" evidence="8">
    <location>
        <begin position="395"/>
        <end position="420"/>
    </location>
</feature>
<dbReference type="InterPro" id="IPR036259">
    <property type="entry name" value="MFS_trans_sf"/>
</dbReference>
<dbReference type="NCBIfam" id="TIGR00711">
    <property type="entry name" value="efflux_EmrB"/>
    <property type="match status" value="1"/>
</dbReference>
<comment type="caution">
    <text evidence="10">The sequence shown here is derived from an EMBL/GenBank/DDBJ whole genome shotgun (WGS) entry which is preliminary data.</text>
</comment>
<keyword evidence="4" id="KW-1003">Cell membrane</keyword>
<feature type="transmembrane region" description="Helical" evidence="8">
    <location>
        <begin position="236"/>
        <end position="258"/>
    </location>
</feature>
<dbReference type="Proteomes" id="UP001519345">
    <property type="component" value="Unassembled WGS sequence"/>
</dbReference>
<comment type="similarity">
    <text evidence="2">Belongs to the major facilitator superfamily. EmrB family.</text>
</comment>
<evidence type="ECO:0000313" key="11">
    <source>
        <dbReference type="Proteomes" id="UP001519345"/>
    </source>
</evidence>
<accession>A0ABS4IKJ4</accession>
<feature type="domain" description="Major facilitator superfamily (MFS) profile" evidence="9">
    <location>
        <begin position="51"/>
        <end position="499"/>
    </location>
</feature>
<dbReference type="InterPro" id="IPR020846">
    <property type="entry name" value="MFS_dom"/>
</dbReference>
<feature type="transmembrane region" description="Helical" evidence="8">
    <location>
        <begin position="370"/>
        <end position="389"/>
    </location>
</feature>
<dbReference type="EMBL" id="JAGGKX010000025">
    <property type="protein sequence ID" value="MBP1971378.1"/>
    <property type="molecule type" value="Genomic_DNA"/>
</dbReference>
<organism evidence="10 11">
    <name type="scientific">Virgibacillus natechei</name>
    <dbReference type="NCBI Taxonomy" id="1216297"/>
    <lineage>
        <taxon>Bacteria</taxon>
        <taxon>Bacillati</taxon>
        <taxon>Bacillota</taxon>
        <taxon>Bacilli</taxon>
        <taxon>Bacillales</taxon>
        <taxon>Bacillaceae</taxon>
        <taxon>Virgibacillus</taxon>
    </lineage>
</organism>
<evidence type="ECO:0000256" key="5">
    <source>
        <dbReference type="ARBA" id="ARBA00022692"/>
    </source>
</evidence>
<feature type="transmembrane region" description="Helical" evidence="8">
    <location>
        <begin position="146"/>
        <end position="167"/>
    </location>
</feature>
<feature type="transmembrane region" description="Helical" evidence="8">
    <location>
        <begin position="18"/>
        <end position="36"/>
    </location>
</feature>
<dbReference type="SUPFAM" id="SSF103473">
    <property type="entry name" value="MFS general substrate transporter"/>
    <property type="match status" value="1"/>
</dbReference>
<gene>
    <name evidence="10" type="ORF">J2Z83_003517</name>
</gene>
<feature type="transmembrane region" description="Helical" evidence="8">
    <location>
        <begin position="48"/>
        <end position="69"/>
    </location>
</feature>
<evidence type="ECO:0000256" key="4">
    <source>
        <dbReference type="ARBA" id="ARBA00022475"/>
    </source>
</evidence>
<keyword evidence="7 8" id="KW-0472">Membrane</keyword>
<dbReference type="PANTHER" id="PTHR42718:SF9">
    <property type="entry name" value="MAJOR FACILITATOR SUPERFAMILY MULTIDRUG TRANSPORTER MFSC"/>
    <property type="match status" value="1"/>
</dbReference>
<reference evidence="10 11" key="1">
    <citation type="submission" date="2021-03" db="EMBL/GenBank/DDBJ databases">
        <title>Genomic Encyclopedia of Type Strains, Phase IV (KMG-IV): sequencing the most valuable type-strain genomes for metagenomic binning, comparative biology and taxonomic classification.</title>
        <authorList>
            <person name="Goeker M."/>
        </authorList>
    </citation>
    <scope>NUCLEOTIDE SEQUENCE [LARGE SCALE GENOMIC DNA]</scope>
    <source>
        <strain evidence="10 11">DSM 25609</strain>
    </source>
</reference>
<feature type="transmembrane region" description="Helical" evidence="8">
    <location>
        <begin position="473"/>
        <end position="494"/>
    </location>
</feature>
<evidence type="ECO:0000313" key="10">
    <source>
        <dbReference type="EMBL" id="MBP1971378.1"/>
    </source>
</evidence>
<dbReference type="Pfam" id="PF07690">
    <property type="entry name" value="MFS_1"/>
    <property type="match status" value="1"/>
</dbReference>
<feature type="transmembrane region" description="Helical" evidence="8">
    <location>
        <begin position="89"/>
        <end position="109"/>
    </location>
</feature>
<feature type="transmembrane region" description="Helical" evidence="8">
    <location>
        <begin position="174"/>
        <end position="193"/>
    </location>
</feature>
<dbReference type="RefSeq" id="WP_245301677.1">
    <property type="nucleotide sequence ID" value="NZ_JAGGKX010000025.1"/>
</dbReference>
<feature type="transmembrane region" description="Helical" evidence="8">
    <location>
        <begin position="304"/>
        <end position="325"/>
    </location>
</feature>